<evidence type="ECO:0000313" key="2">
    <source>
        <dbReference type="Proteomes" id="UP000179106"/>
    </source>
</evidence>
<evidence type="ECO:0000313" key="1">
    <source>
        <dbReference type="EMBL" id="OGZ53432.1"/>
    </source>
</evidence>
<dbReference type="EMBL" id="MHNW01000018">
    <property type="protein sequence ID" value="OGZ53432.1"/>
    <property type="molecule type" value="Genomic_DNA"/>
</dbReference>
<accession>A0A1G2GTB1</accession>
<dbReference type="STRING" id="1802126.A3B25_03640"/>
<protein>
    <submittedName>
        <fullName evidence="1">Uncharacterized protein</fullName>
    </submittedName>
</protein>
<gene>
    <name evidence="1" type="ORF">A3B25_03640</name>
</gene>
<sequence length="96" mass="11009">MKMPKLKIRLPKMKLTAIFRIVFALIVVVETLLLYKSLYLDSKTTNVNVVKPTSVPGIDLGAFRKTAGWLKDRENFELPAYELRGAERGRENPFLE</sequence>
<dbReference type="Proteomes" id="UP000179106">
    <property type="component" value="Unassembled WGS sequence"/>
</dbReference>
<comment type="caution">
    <text evidence="1">The sequence shown here is derived from an EMBL/GenBank/DDBJ whole genome shotgun (WGS) entry which is preliminary data.</text>
</comment>
<name>A0A1G2GTB1_9BACT</name>
<proteinExistence type="predicted"/>
<reference evidence="1 2" key="1">
    <citation type="journal article" date="2016" name="Nat. Commun.">
        <title>Thousands of microbial genomes shed light on interconnected biogeochemical processes in an aquifer system.</title>
        <authorList>
            <person name="Anantharaman K."/>
            <person name="Brown C.T."/>
            <person name="Hug L.A."/>
            <person name="Sharon I."/>
            <person name="Castelle C.J."/>
            <person name="Probst A.J."/>
            <person name="Thomas B.C."/>
            <person name="Singh A."/>
            <person name="Wilkins M.J."/>
            <person name="Karaoz U."/>
            <person name="Brodie E.L."/>
            <person name="Williams K.H."/>
            <person name="Hubbard S.S."/>
            <person name="Banfield J.F."/>
        </authorList>
    </citation>
    <scope>NUCLEOTIDE SEQUENCE [LARGE SCALE GENOMIC DNA]</scope>
</reference>
<organism evidence="1 2">
    <name type="scientific">Candidatus Ryanbacteria bacterium RIFCSPLOWO2_01_FULL_48_26</name>
    <dbReference type="NCBI Taxonomy" id="1802126"/>
    <lineage>
        <taxon>Bacteria</taxon>
        <taxon>Candidatus Ryaniibacteriota</taxon>
    </lineage>
</organism>
<dbReference type="AlphaFoldDB" id="A0A1G2GTB1"/>